<keyword evidence="2" id="KW-1185">Reference proteome</keyword>
<dbReference type="SUPFAM" id="SSF51735">
    <property type="entry name" value="NAD(P)-binding Rossmann-fold domains"/>
    <property type="match status" value="1"/>
</dbReference>
<dbReference type="EMBL" id="SWMS01000011">
    <property type="protein sequence ID" value="TKG69219.1"/>
    <property type="molecule type" value="Genomic_DNA"/>
</dbReference>
<dbReference type="Pfam" id="PF00106">
    <property type="entry name" value="adh_short"/>
    <property type="match status" value="1"/>
</dbReference>
<dbReference type="PRINTS" id="PR00081">
    <property type="entry name" value="GDHRDH"/>
</dbReference>
<dbReference type="NCBIfam" id="NF006133">
    <property type="entry name" value="PRK08278.1"/>
    <property type="match status" value="1"/>
</dbReference>
<reference evidence="1 2" key="1">
    <citation type="journal article" date="2015" name="Antonie Van Leeuwenhoek">
        <title>Prauserella endophytica sp. nov., an endophytic actinobacterium isolated from Tamarix taklamakanensis.</title>
        <authorList>
            <person name="Liu J.M."/>
            <person name="Habden X."/>
            <person name="Guo L."/>
            <person name="Tuo L."/>
            <person name="Jiang Z.K."/>
            <person name="Liu S.W."/>
            <person name="Liu X.F."/>
            <person name="Chen L."/>
            <person name="Li R.F."/>
            <person name="Zhang Y.Q."/>
            <person name="Sun C.H."/>
        </authorList>
    </citation>
    <scope>NUCLEOTIDE SEQUENCE [LARGE SCALE GENOMIC DNA]</scope>
    <source>
        <strain evidence="1 2">CGMCC 4.7182</strain>
    </source>
</reference>
<dbReference type="Gene3D" id="3.40.50.720">
    <property type="entry name" value="NAD(P)-binding Rossmann-like Domain"/>
    <property type="match status" value="1"/>
</dbReference>
<dbReference type="InterPro" id="IPR051935">
    <property type="entry name" value="HSDL2"/>
</dbReference>
<evidence type="ECO:0000313" key="2">
    <source>
        <dbReference type="Proteomes" id="UP000309992"/>
    </source>
</evidence>
<protein>
    <submittedName>
        <fullName evidence="1">SDR family NAD(P)-dependent oxidoreductase</fullName>
    </submittedName>
</protein>
<name>A0ABY2S1V7_9PSEU</name>
<evidence type="ECO:0000313" key="1">
    <source>
        <dbReference type="EMBL" id="TKG69219.1"/>
    </source>
</evidence>
<dbReference type="Proteomes" id="UP000309992">
    <property type="component" value="Unassembled WGS sequence"/>
</dbReference>
<comment type="caution">
    <text evidence="1">The sequence shown here is derived from an EMBL/GenBank/DDBJ whole genome shotgun (WGS) entry which is preliminary data.</text>
</comment>
<dbReference type="InterPro" id="IPR036291">
    <property type="entry name" value="NAD(P)-bd_dom_sf"/>
</dbReference>
<accession>A0ABY2S1V7</accession>
<dbReference type="PANTHER" id="PTHR42808">
    <property type="entry name" value="HYDROXYSTEROID DEHYDROGENASE-LIKE PROTEIN 2"/>
    <property type="match status" value="1"/>
</dbReference>
<dbReference type="InterPro" id="IPR002347">
    <property type="entry name" value="SDR_fam"/>
</dbReference>
<dbReference type="PANTHER" id="PTHR42808:SF3">
    <property type="entry name" value="HYDROXYSTEROID DEHYDROGENASE-LIKE PROTEIN 2"/>
    <property type="match status" value="1"/>
</dbReference>
<gene>
    <name evidence="1" type="ORF">FCN18_20740</name>
</gene>
<organism evidence="1 2">
    <name type="scientific">Prauserella endophytica</name>
    <dbReference type="NCBI Taxonomy" id="1592324"/>
    <lineage>
        <taxon>Bacteria</taxon>
        <taxon>Bacillati</taxon>
        <taxon>Actinomycetota</taxon>
        <taxon>Actinomycetes</taxon>
        <taxon>Pseudonocardiales</taxon>
        <taxon>Pseudonocardiaceae</taxon>
        <taxon>Prauserella</taxon>
        <taxon>Prauserella coralliicola group</taxon>
    </lineage>
</organism>
<proteinExistence type="predicted"/>
<sequence>MKGGEVGAFANKTVFLTGGSRGIGRAMAVRLASEGANIVVAAKTVEDSDALPGTIYTVAREIRAAGGEALPLRLDIRDDEGVRKAVAAAVAEFGRLDIVINNASAISPTGLLDTPLRRYDLLMDVNTRGTYSVLFHALPHLLQGDNPHVLTLSPPLPTTGVWLGRYLAYALSKYGMTQCALGVAAEFNDQGLASNTLWPRTMISTDAVRVHYPEDFATGRHPDIMAEAAARILAKPSGEFSGHTLIDEDFLRQEGITDFDRYAITPAARLSADILLE</sequence>